<comment type="caution">
    <text evidence="9">The sequence shown here is derived from an EMBL/GenBank/DDBJ whole genome shotgun (WGS) entry which is preliminary data.</text>
</comment>
<dbReference type="InterPro" id="IPR015967">
    <property type="entry name" value="Rcmb_RecR_Znf"/>
</dbReference>
<evidence type="ECO:0000256" key="4">
    <source>
        <dbReference type="ARBA" id="ARBA00022833"/>
    </source>
</evidence>
<evidence type="ECO:0000256" key="2">
    <source>
        <dbReference type="ARBA" id="ARBA00022763"/>
    </source>
</evidence>
<evidence type="ECO:0000256" key="7">
    <source>
        <dbReference type="HAMAP-Rule" id="MF_00017"/>
    </source>
</evidence>
<keyword evidence="6 7" id="KW-0234">DNA repair</keyword>
<dbReference type="Gene3D" id="3.40.1360.10">
    <property type="match status" value="1"/>
</dbReference>
<sequence length="199" mass="21675">MLGSLPSFARLEAELGKLPGIGGKTATRLAFHLLRTSESEVAALADALLEMKRNVRLCEKCFHVAEDRLCGICAAEQRDQRLLCVVEQPQDLLAIERSHSYPGLYHVLHGVLSPLDGIDPEDLKIPQLEQRLAVEPFDEVIIATNFSVEGEATALYLARLCQQRGVPASRLAHGIPSGSGLEYIDAGTVQHAVSGRRTL</sequence>
<reference evidence="9" key="1">
    <citation type="submission" date="2020-09" db="EMBL/GenBank/DDBJ databases">
        <title>Pelobacter alkaliphilus sp. nov., a novel anaerobic arsenate-reducing bacterium from terrestrial mud volcano.</title>
        <authorList>
            <person name="Khomyakova M.A."/>
            <person name="Merkel A.Y."/>
            <person name="Slobodkin A.I."/>
        </authorList>
    </citation>
    <scope>NUCLEOTIDE SEQUENCE</scope>
    <source>
        <strain evidence="9">M08fum</strain>
    </source>
</reference>
<dbReference type="Pfam" id="PF21175">
    <property type="entry name" value="RecR_C"/>
    <property type="match status" value="1"/>
</dbReference>
<dbReference type="RefSeq" id="WP_191156737.1">
    <property type="nucleotide sequence ID" value="NZ_JACWUN010000013.1"/>
</dbReference>
<organism evidence="9 10">
    <name type="scientific">Pelovirga terrestris</name>
    <dbReference type="NCBI Taxonomy" id="2771352"/>
    <lineage>
        <taxon>Bacteria</taxon>
        <taxon>Pseudomonadati</taxon>
        <taxon>Thermodesulfobacteriota</taxon>
        <taxon>Desulfuromonadia</taxon>
        <taxon>Geobacterales</taxon>
        <taxon>Geobacteraceae</taxon>
        <taxon>Pelovirga</taxon>
    </lineage>
</organism>
<dbReference type="CDD" id="cd01025">
    <property type="entry name" value="TOPRIM_recR"/>
    <property type="match status" value="1"/>
</dbReference>
<evidence type="ECO:0000256" key="5">
    <source>
        <dbReference type="ARBA" id="ARBA00023172"/>
    </source>
</evidence>
<dbReference type="GO" id="GO:0003677">
    <property type="term" value="F:DNA binding"/>
    <property type="evidence" value="ECO:0007669"/>
    <property type="project" value="UniProtKB-UniRule"/>
</dbReference>
<dbReference type="NCBIfam" id="TIGR00615">
    <property type="entry name" value="recR"/>
    <property type="match status" value="1"/>
</dbReference>
<comment type="similarity">
    <text evidence="7">Belongs to the RecR family.</text>
</comment>
<protein>
    <recommendedName>
        <fullName evidence="7">Recombination protein RecR</fullName>
    </recommendedName>
</protein>
<dbReference type="AlphaFoldDB" id="A0A8J6QME1"/>
<dbReference type="Pfam" id="PF02132">
    <property type="entry name" value="RecR_ZnF"/>
    <property type="match status" value="1"/>
</dbReference>
<keyword evidence="10" id="KW-1185">Reference proteome</keyword>
<keyword evidence="4 7" id="KW-0862">Zinc</keyword>
<dbReference type="SUPFAM" id="SSF111304">
    <property type="entry name" value="Recombination protein RecR"/>
    <property type="match status" value="1"/>
</dbReference>
<dbReference type="InterPro" id="IPR023627">
    <property type="entry name" value="Rcmb_RecR"/>
</dbReference>
<proteinExistence type="inferred from homology"/>
<evidence type="ECO:0000256" key="3">
    <source>
        <dbReference type="ARBA" id="ARBA00022771"/>
    </source>
</evidence>
<dbReference type="Pfam" id="PF13662">
    <property type="entry name" value="Toprim_4"/>
    <property type="match status" value="1"/>
</dbReference>
<dbReference type="HAMAP" id="MF_00017">
    <property type="entry name" value="RecR"/>
    <property type="match status" value="1"/>
</dbReference>
<dbReference type="GO" id="GO:0008270">
    <property type="term" value="F:zinc ion binding"/>
    <property type="evidence" value="ECO:0007669"/>
    <property type="project" value="UniProtKB-KW"/>
</dbReference>
<dbReference type="Proteomes" id="UP000632828">
    <property type="component" value="Unassembled WGS sequence"/>
</dbReference>
<dbReference type="InterPro" id="IPR006171">
    <property type="entry name" value="TOPRIM_dom"/>
</dbReference>
<evidence type="ECO:0000259" key="8">
    <source>
        <dbReference type="PROSITE" id="PS50880"/>
    </source>
</evidence>
<evidence type="ECO:0000256" key="1">
    <source>
        <dbReference type="ARBA" id="ARBA00022723"/>
    </source>
</evidence>
<keyword evidence="2 7" id="KW-0227">DNA damage</keyword>
<keyword evidence="1 7" id="KW-0479">Metal-binding</keyword>
<dbReference type="Pfam" id="PF21176">
    <property type="entry name" value="RecR_HhH"/>
    <property type="match status" value="1"/>
</dbReference>
<evidence type="ECO:0000313" key="9">
    <source>
        <dbReference type="EMBL" id="MBD1401284.1"/>
    </source>
</evidence>
<evidence type="ECO:0000256" key="6">
    <source>
        <dbReference type="ARBA" id="ARBA00023204"/>
    </source>
</evidence>
<dbReference type="Gene3D" id="1.10.8.420">
    <property type="entry name" value="RecR Domain 1"/>
    <property type="match status" value="1"/>
</dbReference>
<dbReference type="InterPro" id="IPR034137">
    <property type="entry name" value="TOPRIM_RecR"/>
</dbReference>
<dbReference type="PANTHER" id="PTHR30446">
    <property type="entry name" value="RECOMBINATION PROTEIN RECR"/>
    <property type="match status" value="1"/>
</dbReference>
<dbReference type="GO" id="GO:0006310">
    <property type="term" value="P:DNA recombination"/>
    <property type="evidence" value="ECO:0007669"/>
    <property type="project" value="UniProtKB-UniRule"/>
</dbReference>
<evidence type="ECO:0000313" key="10">
    <source>
        <dbReference type="Proteomes" id="UP000632828"/>
    </source>
</evidence>
<dbReference type="SMART" id="SM00493">
    <property type="entry name" value="TOPRIM"/>
    <property type="match status" value="1"/>
</dbReference>
<feature type="domain" description="Toprim" evidence="8">
    <location>
        <begin position="81"/>
        <end position="176"/>
    </location>
</feature>
<dbReference type="PROSITE" id="PS01300">
    <property type="entry name" value="RECR"/>
    <property type="match status" value="1"/>
</dbReference>
<dbReference type="PROSITE" id="PS50880">
    <property type="entry name" value="TOPRIM"/>
    <property type="match status" value="1"/>
</dbReference>
<keyword evidence="3 7" id="KW-0863">Zinc-finger</keyword>
<keyword evidence="5 7" id="KW-0233">DNA recombination</keyword>
<gene>
    <name evidence="7 9" type="primary">recR</name>
    <name evidence="9" type="ORF">ICT70_11425</name>
</gene>
<dbReference type="GO" id="GO:0006281">
    <property type="term" value="P:DNA repair"/>
    <property type="evidence" value="ECO:0007669"/>
    <property type="project" value="UniProtKB-UniRule"/>
</dbReference>
<comment type="function">
    <text evidence="7">May play a role in DNA repair. It seems to be involved in an RecBC-independent recombinational process of DNA repair. It may act with RecF and RecO.</text>
</comment>
<name>A0A8J6QME1_9BACT</name>
<feature type="zinc finger region" description="C4-type" evidence="7">
    <location>
        <begin position="58"/>
        <end position="73"/>
    </location>
</feature>
<dbReference type="PANTHER" id="PTHR30446:SF0">
    <property type="entry name" value="RECOMBINATION PROTEIN RECR"/>
    <property type="match status" value="1"/>
</dbReference>
<dbReference type="EMBL" id="JACWUN010000013">
    <property type="protein sequence ID" value="MBD1401284.1"/>
    <property type="molecule type" value="Genomic_DNA"/>
</dbReference>
<dbReference type="InterPro" id="IPR000093">
    <property type="entry name" value="DNA_Rcmb_RecR"/>
</dbReference>
<accession>A0A8J6QME1</accession>